<dbReference type="Pfam" id="PF22458">
    <property type="entry name" value="RsmF-B_ferredox"/>
    <property type="match status" value="1"/>
</dbReference>
<keyword evidence="2 5" id="KW-0808">Transferase</keyword>
<dbReference type="SUPFAM" id="SSF53335">
    <property type="entry name" value="S-adenosyl-L-methionine-dependent methyltransferases"/>
    <property type="match status" value="1"/>
</dbReference>
<dbReference type="PROSITE" id="PS51686">
    <property type="entry name" value="SAM_MT_RSMB_NOP"/>
    <property type="match status" value="1"/>
</dbReference>
<comment type="similarity">
    <text evidence="5">Belongs to the class I-like SAM-binding methyltransferase superfamily. RsmB/NOP family.</text>
</comment>
<dbReference type="InterPro" id="IPR001678">
    <property type="entry name" value="MeTrfase_RsmB-F_NOP2_dom"/>
</dbReference>
<dbReference type="GO" id="GO:0003723">
    <property type="term" value="F:RNA binding"/>
    <property type="evidence" value="ECO:0007669"/>
    <property type="project" value="UniProtKB-UniRule"/>
</dbReference>
<dbReference type="PRINTS" id="PR02008">
    <property type="entry name" value="RCMTFAMILY"/>
</dbReference>
<protein>
    <submittedName>
        <fullName evidence="7">Fmu (Sun) domain protein</fullName>
    </submittedName>
</protein>
<dbReference type="OrthoDB" id="9810297at2"/>
<dbReference type="EMBL" id="CP002305">
    <property type="protein sequence ID" value="ADQ16021.1"/>
    <property type="molecule type" value="Genomic_DNA"/>
</dbReference>
<evidence type="ECO:0000256" key="3">
    <source>
        <dbReference type="ARBA" id="ARBA00022691"/>
    </source>
</evidence>
<feature type="active site" description="Nucleophile" evidence="5">
    <location>
        <position position="348"/>
    </location>
</feature>
<dbReference type="InterPro" id="IPR023267">
    <property type="entry name" value="RCMT"/>
</dbReference>
<organism evidence="7 8">
    <name type="scientific">Leadbetterella byssophila (strain DSM 17132 / JCM 16389 / KACC 11308 / NBRC 106382 / 4M15)</name>
    <dbReference type="NCBI Taxonomy" id="649349"/>
    <lineage>
        <taxon>Bacteria</taxon>
        <taxon>Pseudomonadati</taxon>
        <taxon>Bacteroidota</taxon>
        <taxon>Cytophagia</taxon>
        <taxon>Cytophagales</taxon>
        <taxon>Leadbetterellaceae</taxon>
        <taxon>Leadbetterella</taxon>
    </lineage>
</organism>
<evidence type="ECO:0000313" key="7">
    <source>
        <dbReference type="EMBL" id="ADQ16021.1"/>
    </source>
</evidence>
<feature type="binding site" evidence="5">
    <location>
        <position position="251"/>
    </location>
    <ligand>
        <name>S-adenosyl-L-methionine</name>
        <dbReference type="ChEBI" id="CHEBI:59789"/>
    </ligand>
</feature>
<dbReference type="RefSeq" id="WP_013407076.1">
    <property type="nucleotide sequence ID" value="NC_014655.1"/>
</dbReference>
<dbReference type="Pfam" id="PF01189">
    <property type="entry name" value="Methyltr_RsmB-F"/>
    <property type="match status" value="1"/>
</dbReference>
<feature type="domain" description="SAM-dependent MTase RsmB/NOP-type" evidence="6">
    <location>
        <begin position="137"/>
        <end position="395"/>
    </location>
</feature>
<dbReference type="Proteomes" id="UP000007435">
    <property type="component" value="Chromosome"/>
</dbReference>
<dbReference type="HOGENOM" id="CLU_005316_0_2_10"/>
<accession>E4RU40</accession>
<feature type="binding site" evidence="5">
    <location>
        <position position="295"/>
    </location>
    <ligand>
        <name>S-adenosyl-L-methionine</name>
        <dbReference type="ChEBI" id="CHEBI:59789"/>
    </ligand>
</feature>
<dbReference type="Gene3D" id="3.40.50.150">
    <property type="entry name" value="Vaccinia Virus protein VP39"/>
    <property type="match status" value="1"/>
</dbReference>
<keyword evidence="1 5" id="KW-0489">Methyltransferase</keyword>
<keyword evidence="8" id="KW-1185">Reference proteome</keyword>
<dbReference type="eggNOG" id="COG0144">
    <property type="taxonomic scope" value="Bacteria"/>
</dbReference>
<evidence type="ECO:0000256" key="5">
    <source>
        <dbReference type="PROSITE-ProRule" id="PRU01023"/>
    </source>
</evidence>
<proteinExistence type="inferred from homology"/>
<dbReference type="GO" id="GO:0001510">
    <property type="term" value="P:RNA methylation"/>
    <property type="evidence" value="ECO:0007669"/>
    <property type="project" value="InterPro"/>
</dbReference>
<evidence type="ECO:0000259" key="6">
    <source>
        <dbReference type="PROSITE" id="PS51686"/>
    </source>
</evidence>
<evidence type="ECO:0000313" key="8">
    <source>
        <dbReference type="Proteomes" id="UP000007435"/>
    </source>
</evidence>
<dbReference type="KEGG" id="lby:Lbys_0228"/>
<dbReference type="InterPro" id="IPR029063">
    <property type="entry name" value="SAM-dependent_MTases_sf"/>
</dbReference>
<keyword evidence="4 5" id="KW-0694">RNA-binding</keyword>
<dbReference type="PANTHER" id="PTHR22807">
    <property type="entry name" value="NOP2 YEAST -RELATED NOL1/NOP2/FMU SUN DOMAIN-CONTAINING"/>
    <property type="match status" value="1"/>
</dbReference>
<dbReference type="InterPro" id="IPR054728">
    <property type="entry name" value="RsmB-like_ferredoxin"/>
</dbReference>
<evidence type="ECO:0000256" key="2">
    <source>
        <dbReference type="ARBA" id="ARBA00022679"/>
    </source>
</evidence>
<keyword evidence="3 5" id="KW-0949">S-adenosyl-L-methionine</keyword>
<evidence type="ECO:0000256" key="4">
    <source>
        <dbReference type="ARBA" id="ARBA00022884"/>
    </source>
</evidence>
<dbReference type="GO" id="GO:0008173">
    <property type="term" value="F:RNA methyltransferase activity"/>
    <property type="evidence" value="ECO:0007669"/>
    <property type="project" value="InterPro"/>
</dbReference>
<dbReference type="PANTHER" id="PTHR22807:SF53">
    <property type="entry name" value="RIBOSOMAL RNA SMALL SUBUNIT METHYLTRANSFERASE B-RELATED"/>
    <property type="match status" value="1"/>
</dbReference>
<dbReference type="InterPro" id="IPR049560">
    <property type="entry name" value="MeTrfase_RsmB-F_NOP2_cat"/>
</dbReference>
<reference key="1">
    <citation type="submission" date="2010-11" db="EMBL/GenBank/DDBJ databases">
        <title>The complete genome of Leadbetterella byssophila DSM 17132.</title>
        <authorList>
            <consortium name="US DOE Joint Genome Institute (JGI-PGF)"/>
            <person name="Lucas S."/>
            <person name="Copeland A."/>
            <person name="Lapidus A."/>
            <person name="Glavina del Rio T."/>
            <person name="Dalin E."/>
            <person name="Tice H."/>
            <person name="Bruce D."/>
            <person name="Goodwin L."/>
            <person name="Pitluck S."/>
            <person name="Kyrpides N."/>
            <person name="Mavromatis K."/>
            <person name="Ivanova N."/>
            <person name="Teshima H."/>
            <person name="Brettin T."/>
            <person name="Detter J.C."/>
            <person name="Han C."/>
            <person name="Tapia R."/>
            <person name="Land M."/>
            <person name="Hauser L."/>
            <person name="Markowitz V."/>
            <person name="Cheng J.-F."/>
            <person name="Hugenholtz P."/>
            <person name="Woyke T."/>
            <person name="Wu D."/>
            <person name="Tindall B."/>
            <person name="Pomrenke H.G."/>
            <person name="Brambilla E."/>
            <person name="Klenk H.-P."/>
            <person name="Eisen J.A."/>
        </authorList>
    </citation>
    <scope>NUCLEOTIDE SEQUENCE [LARGE SCALE GENOMIC DNA]</scope>
    <source>
        <strain>DSM 17132</strain>
    </source>
</reference>
<dbReference type="STRING" id="649349.Lbys_0228"/>
<dbReference type="AlphaFoldDB" id="E4RU40"/>
<sequence length="395" mass="44769">MKKIRLHKPLVRGILEALQSAETKKVDHVLPALLKAQPKWGSRDRNFVAENTYEVVRNKRFIQFLLGGDATPSKMLGAWLILKGLYDPEEEIFRYLDPEVIQDNARSDMPLEIRFSLPDELSQRAKRELGDDRWAKEAEAMHGQAPVYLRVNERWITRDKLVSVLLSKDIAVEPVASVPSAIKVLKRAGLNQLEEYKKGFFEIQDAGSQEIAHFLDPQAGEFIVDTCAGAGGKTLHLADLSRNKAKILALDVEEGKLEELEKRAARNRVSQVETSLWNNDILDQYRGQADAVLMDVPCSGLGVLRRNPDAKELLTEAYIDSIRDVQAEILQKYSALVRKGGRLVYATCSLLPSENEGQVKRFLENHGDFELIKDKQIWPSETDFDGFYMALLRKK</sequence>
<evidence type="ECO:0000256" key="1">
    <source>
        <dbReference type="ARBA" id="ARBA00022603"/>
    </source>
</evidence>
<name>E4RU40_LEAB4</name>
<comment type="caution">
    <text evidence="5">Lacks conserved residue(s) required for the propagation of feature annotation.</text>
</comment>
<dbReference type="Gene3D" id="3.30.70.1170">
    <property type="entry name" value="Sun protein, domain 3"/>
    <property type="match status" value="1"/>
</dbReference>
<gene>
    <name evidence="7" type="ordered locus">Lbys_0228</name>
</gene>
<reference evidence="7 8" key="2">
    <citation type="journal article" date="2011" name="Stand. Genomic Sci.">
        <title>Complete genome sequence of Leadbetterella byssophila type strain (4M15).</title>
        <authorList>
            <person name="Abt B."/>
            <person name="Teshima H."/>
            <person name="Lucas S."/>
            <person name="Lapidus A."/>
            <person name="Del Rio T.G."/>
            <person name="Nolan M."/>
            <person name="Tice H."/>
            <person name="Cheng J.F."/>
            <person name="Pitluck S."/>
            <person name="Liolios K."/>
            <person name="Pagani I."/>
            <person name="Ivanova N."/>
            <person name="Mavromatis K."/>
            <person name="Pati A."/>
            <person name="Tapia R."/>
            <person name="Han C."/>
            <person name="Goodwin L."/>
            <person name="Chen A."/>
            <person name="Palaniappan K."/>
            <person name="Land M."/>
            <person name="Hauser L."/>
            <person name="Chang Y.J."/>
            <person name="Jeffries C.D."/>
            <person name="Rohde M."/>
            <person name="Goker M."/>
            <person name="Tindall B.J."/>
            <person name="Detter J.C."/>
            <person name="Woyke T."/>
            <person name="Bristow J."/>
            <person name="Eisen J.A."/>
            <person name="Markowitz V."/>
            <person name="Hugenholtz P."/>
            <person name="Klenk H.P."/>
            <person name="Kyrpides N.C."/>
        </authorList>
    </citation>
    <scope>NUCLEOTIDE SEQUENCE [LARGE SCALE GENOMIC DNA]</scope>
    <source>
        <strain evidence="8">DSM 17132 / JCM 16389 / KACC 11308 / NBRC 106382 / 4M15</strain>
    </source>
</reference>